<comment type="caution">
    <text evidence="2">The sequence shown here is derived from an EMBL/GenBank/DDBJ whole genome shotgun (WGS) entry which is preliminary data.</text>
</comment>
<evidence type="ECO:0000313" key="3">
    <source>
        <dbReference type="Proteomes" id="UP000549616"/>
    </source>
</evidence>
<feature type="compositionally biased region" description="Low complexity" evidence="1">
    <location>
        <begin position="50"/>
        <end position="74"/>
    </location>
</feature>
<name>A0A853BDP1_9PSEU</name>
<sequence>MRDHPARERRQLDPGPGARAVHSQHLHEHGLPQHDRLGSRVRAHRDLRAARAAAPAIPAGTSSSRSTASSGRGT</sequence>
<reference evidence="2 3" key="1">
    <citation type="submission" date="2020-07" db="EMBL/GenBank/DDBJ databases">
        <title>Sequencing the genomes of 1000 actinobacteria strains.</title>
        <authorList>
            <person name="Klenk H.-P."/>
        </authorList>
    </citation>
    <scope>NUCLEOTIDE SEQUENCE [LARGE SCALE GENOMIC DNA]</scope>
    <source>
        <strain evidence="2 3">DSM 104006</strain>
    </source>
</reference>
<dbReference type="EMBL" id="JACCFK010000002">
    <property type="protein sequence ID" value="NYI92566.1"/>
    <property type="molecule type" value="Genomic_DNA"/>
</dbReference>
<feature type="compositionally biased region" description="Basic and acidic residues" evidence="1">
    <location>
        <begin position="25"/>
        <end position="49"/>
    </location>
</feature>
<dbReference type="Proteomes" id="UP000549616">
    <property type="component" value="Unassembled WGS sequence"/>
</dbReference>
<protein>
    <submittedName>
        <fullName evidence="2">Uncharacterized protein</fullName>
    </submittedName>
</protein>
<accession>A0A853BDP1</accession>
<keyword evidence="3" id="KW-1185">Reference proteome</keyword>
<proteinExistence type="predicted"/>
<feature type="region of interest" description="Disordered" evidence="1">
    <location>
        <begin position="1"/>
        <end position="74"/>
    </location>
</feature>
<evidence type="ECO:0000313" key="2">
    <source>
        <dbReference type="EMBL" id="NYI92566.1"/>
    </source>
</evidence>
<dbReference type="RefSeq" id="WP_179776885.1">
    <property type="nucleotide sequence ID" value="NZ_JACCFK010000002.1"/>
</dbReference>
<feature type="compositionally biased region" description="Basic and acidic residues" evidence="1">
    <location>
        <begin position="1"/>
        <end position="12"/>
    </location>
</feature>
<dbReference type="AlphaFoldDB" id="A0A853BDP1"/>
<organism evidence="2 3">
    <name type="scientific">Amycolatopsis endophytica</name>
    <dbReference type="NCBI Taxonomy" id="860233"/>
    <lineage>
        <taxon>Bacteria</taxon>
        <taxon>Bacillati</taxon>
        <taxon>Actinomycetota</taxon>
        <taxon>Actinomycetes</taxon>
        <taxon>Pseudonocardiales</taxon>
        <taxon>Pseudonocardiaceae</taxon>
        <taxon>Amycolatopsis</taxon>
    </lineage>
</organism>
<gene>
    <name evidence="2" type="ORF">HNR02_005941</name>
</gene>
<evidence type="ECO:0000256" key="1">
    <source>
        <dbReference type="SAM" id="MobiDB-lite"/>
    </source>
</evidence>